<evidence type="ECO:0000313" key="4">
    <source>
        <dbReference type="Proteomes" id="UP000290439"/>
    </source>
</evidence>
<evidence type="ECO:0000259" key="2">
    <source>
        <dbReference type="Pfam" id="PF01494"/>
    </source>
</evidence>
<evidence type="ECO:0000313" key="3">
    <source>
        <dbReference type="EMBL" id="VFA98380.1"/>
    </source>
</evidence>
<dbReference type="Pfam" id="PF01494">
    <property type="entry name" value="FAD_binding_3"/>
    <property type="match status" value="1"/>
</dbReference>
<dbReference type="PRINTS" id="PR00420">
    <property type="entry name" value="RNGMNOXGNASE"/>
</dbReference>
<dbReference type="Gene3D" id="3.50.50.60">
    <property type="entry name" value="FAD/NAD(P)-binding domain"/>
    <property type="match status" value="2"/>
</dbReference>
<proteinExistence type="predicted"/>
<feature type="domain" description="FAD-binding" evidence="2">
    <location>
        <begin position="1"/>
        <end position="330"/>
    </location>
</feature>
<dbReference type="EMBL" id="LR215973">
    <property type="protein sequence ID" value="VFA98380.1"/>
    <property type="molecule type" value="Genomic_DNA"/>
</dbReference>
<dbReference type="EC" id="1.-.-.-" evidence="3"/>
<dbReference type="SUPFAM" id="SSF51905">
    <property type="entry name" value="FAD/NAD(P)-binding domain"/>
    <property type="match status" value="1"/>
</dbReference>
<evidence type="ECO:0000256" key="1">
    <source>
        <dbReference type="ARBA" id="ARBA00023002"/>
    </source>
</evidence>
<dbReference type="GO" id="GO:0004497">
    <property type="term" value="F:monooxygenase activity"/>
    <property type="evidence" value="ECO:0007669"/>
    <property type="project" value="UniProtKB-KW"/>
</dbReference>
<dbReference type="GO" id="GO:0071949">
    <property type="term" value="F:FAD binding"/>
    <property type="evidence" value="ECO:0007669"/>
    <property type="project" value="InterPro"/>
</dbReference>
<dbReference type="NCBIfam" id="NF004833">
    <property type="entry name" value="PRK06185.1-1"/>
    <property type="match status" value="1"/>
</dbReference>
<gene>
    <name evidence="3" type="primary">vioC</name>
    <name evidence="3" type="ORF">NCTC10797_02147</name>
</gene>
<protein>
    <submittedName>
        <fullName evidence="3">Probable monooxygenase vioC</fullName>
        <ecNumber evidence="3">1.-.-.-</ecNumber>
    </submittedName>
</protein>
<organism evidence="3 4">
    <name type="scientific">Nocardia cyriacigeorgica</name>
    <dbReference type="NCBI Taxonomy" id="135487"/>
    <lineage>
        <taxon>Bacteria</taxon>
        <taxon>Bacillati</taxon>
        <taxon>Actinomycetota</taxon>
        <taxon>Actinomycetes</taxon>
        <taxon>Mycobacteriales</taxon>
        <taxon>Nocardiaceae</taxon>
        <taxon>Nocardia</taxon>
    </lineage>
</organism>
<accession>A0A4U8VXF5</accession>
<dbReference type="PANTHER" id="PTHR43476:SF5">
    <property type="entry name" value="FAD-DEPENDENT MONOOXYGENASE"/>
    <property type="match status" value="1"/>
</dbReference>
<keyword evidence="1 3" id="KW-0560">Oxidoreductase</keyword>
<dbReference type="InterPro" id="IPR036188">
    <property type="entry name" value="FAD/NAD-bd_sf"/>
</dbReference>
<dbReference type="Proteomes" id="UP000290439">
    <property type="component" value="Chromosome"/>
</dbReference>
<dbReference type="InterPro" id="IPR050631">
    <property type="entry name" value="PheA/TfdB_FAD_monoxygenase"/>
</dbReference>
<name>A0A4U8VXF5_9NOCA</name>
<dbReference type="AlphaFoldDB" id="A0A4U8VXF5"/>
<dbReference type="InterPro" id="IPR002938">
    <property type="entry name" value="FAD-bd"/>
</dbReference>
<dbReference type="PANTHER" id="PTHR43476">
    <property type="entry name" value="3-(3-HYDROXY-PHENYL)PROPIONATE/3-HYDROXYCINNAMIC ACID HYDROXYLASE"/>
    <property type="match status" value="1"/>
</dbReference>
<reference evidence="3 4" key="1">
    <citation type="submission" date="2019-02" db="EMBL/GenBank/DDBJ databases">
        <authorList>
            <consortium name="Pathogen Informatics"/>
        </authorList>
    </citation>
    <scope>NUCLEOTIDE SEQUENCE [LARGE SCALE GENOMIC DNA]</scope>
    <source>
        <strain evidence="3 4">3012STDY6756504</strain>
    </source>
</reference>
<keyword evidence="3" id="KW-0503">Monooxygenase</keyword>
<sequence length="394" mass="43726">MMLGLLLARAGVEVTVLEKHSDFLRDFRGDTVHPSTLRLLDELGLGERFAKLPAGRLEQMRIQIGTTTVVLADFRRIPGRHNYIAMVPQWDFLDLLASAAAEEPSFTLCMNSAVTGLLRDSDGRVTGVEYHDADGAVRQLSAELVVGCDGRRSIIRREAGLRTVDFIMPMDVWQVRIPKGDTTRDGEVFGWFGDRQVAVTMDRGDYFQASYLIAKDADERMRAEDVATFRARLAEMFGWSHEQVAAVRSWDDVKLLRTDMNRLRRWYGDGVLCIGDAAHTMSPVGGMGVNLAIQDAVAAARILAEPLLRGRVTRHDLARVQRRRSLPAVVAQRSQRGEHAMLLEPALAGTLDEHRLSAPLRALRASPALRGVSAYIGGIGIRPERAPVFARRGH</sequence>